<organism evidence="1 2">
    <name type="scientific">Bombiscardovia apis</name>
    <dbReference type="NCBI Taxonomy" id="2932182"/>
    <lineage>
        <taxon>Bacteria</taxon>
        <taxon>Bacillati</taxon>
        <taxon>Actinomycetota</taxon>
        <taxon>Actinomycetes</taxon>
        <taxon>Bifidobacteriales</taxon>
        <taxon>Bifidobacteriaceae</taxon>
        <taxon>Bombiscardovia</taxon>
    </lineage>
</organism>
<dbReference type="EMBL" id="AP026800">
    <property type="protein sequence ID" value="BDR54309.1"/>
    <property type="molecule type" value="Genomic_DNA"/>
</dbReference>
<accession>A0ABM8BBV4</accession>
<reference evidence="1 2" key="1">
    <citation type="journal article" date="2023" name="Microbiol. Spectr.">
        <title>Symbiosis of Carpenter Bees with Uncharacterized Lactic Acid Bacteria Showing NAD Auxotrophy.</title>
        <authorList>
            <person name="Kawasaki S."/>
            <person name="Ozawa K."/>
            <person name="Mori T."/>
            <person name="Yamamoto A."/>
            <person name="Ito M."/>
            <person name="Ohkuma M."/>
            <person name="Sakamoto M."/>
            <person name="Matsutani M."/>
        </authorList>
    </citation>
    <scope>NUCLEOTIDE SEQUENCE [LARGE SCALE GENOMIC DNA]</scope>
    <source>
        <strain evidence="1 2">KimH</strain>
    </source>
</reference>
<evidence type="ECO:0008006" key="3">
    <source>
        <dbReference type="Google" id="ProtNLM"/>
    </source>
</evidence>
<name>A0ABM8BBV4_9BIFI</name>
<keyword evidence="2" id="KW-1185">Reference proteome</keyword>
<gene>
    <name evidence="1" type="ORF">KIMH_04200</name>
</gene>
<evidence type="ECO:0000313" key="1">
    <source>
        <dbReference type="EMBL" id="BDR54309.1"/>
    </source>
</evidence>
<proteinExistence type="predicted"/>
<dbReference type="Proteomes" id="UP001321748">
    <property type="component" value="Chromosome"/>
</dbReference>
<dbReference type="RefSeq" id="WP_317643319.1">
    <property type="nucleotide sequence ID" value="NZ_AP026800.1"/>
</dbReference>
<sequence length="258" mass="29490">MTSEESHGFTPIQPDPSANYAELLFSAARFKRYLKSTDGDYQKAISLCKWNQDFAGLLQAQIGYVEIAIRNTIDRELRHLCAQNLKNPNWCLPGQAPQLVNALIRGNLLNARQLALEDARKWKEPHHHRVDLTVNHDDILAHLMWGSWVKLIGEATTSEKTAKQQILWTIALYRAFPNVEPTEKGRMYIAKNMNYVRRVRNRAAHFDNLFEEAYKINSIIGALMSLLSSIETGLTHGWIDTITLRRSARTFKTLEASS</sequence>
<evidence type="ECO:0000313" key="2">
    <source>
        <dbReference type="Proteomes" id="UP001321748"/>
    </source>
</evidence>
<protein>
    <recommendedName>
        <fullName evidence="3">Abi-like protein</fullName>
    </recommendedName>
</protein>